<dbReference type="Proteomes" id="UP000287872">
    <property type="component" value="Unassembled WGS sequence"/>
</dbReference>
<dbReference type="EMBL" id="BHYK01000029">
    <property type="protein sequence ID" value="GCD12250.1"/>
    <property type="molecule type" value="Genomic_DNA"/>
</dbReference>
<sequence length="48" mass="5602">MPATVTIVRPNITREEETKVFERISCTLEKIMAKEYGIKTKFTLTRAR</sequence>
<evidence type="ECO:0000313" key="2">
    <source>
        <dbReference type="Proteomes" id="UP000287872"/>
    </source>
</evidence>
<gene>
    <name evidence="1" type="ORF">Ctaglu_38730</name>
</gene>
<name>A0A401URT6_9CLOT</name>
<proteinExistence type="predicted"/>
<comment type="caution">
    <text evidence="1">The sequence shown here is derived from an EMBL/GenBank/DDBJ whole genome shotgun (WGS) entry which is preliminary data.</text>
</comment>
<dbReference type="RefSeq" id="WP_185732831.1">
    <property type="nucleotide sequence ID" value="NZ_BHYK01000029.1"/>
</dbReference>
<organism evidence="1 2">
    <name type="scientific">Clostridium tagluense</name>
    <dbReference type="NCBI Taxonomy" id="360422"/>
    <lineage>
        <taxon>Bacteria</taxon>
        <taxon>Bacillati</taxon>
        <taxon>Bacillota</taxon>
        <taxon>Clostridia</taxon>
        <taxon>Eubacteriales</taxon>
        <taxon>Clostridiaceae</taxon>
        <taxon>Clostridium</taxon>
    </lineage>
</organism>
<evidence type="ECO:0000313" key="1">
    <source>
        <dbReference type="EMBL" id="GCD12250.1"/>
    </source>
</evidence>
<accession>A0A401URT6</accession>
<protein>
    <submittedName>
        <fullName evidence="1">Uncharacterized protein</fullName>
    </submittedName>
</protein>
<keyword evidence="2" id="KW-1185">Reference proteome</keyword>
<reference evidence="1 2" key="1">
    <citation type="submission" date="2018-11" db="EMBL/GenBank/DDBJ databases">
        <title>Genome sequencing and assembly of Clostridium tagluense strain A121.</title>
        <authorList>
            <person name="Murakami T."/>
            <person name="Segawa T."/>
            <person name="Shcherbakova V.A."/>
            <person name="Mori H."/>
            <person name="Yoshimura Y."/>
        </authorList>
    </citation>
    <scope>NUCLEOTIDE SEQUENCE [LARGE SCALE GENOMIC DNA]</scope>
    <source>
        <strain evidence="1 2">A121</strain>
    </source>
</reference>
<dbReference type="AlphaFoldDB" id="A0A401URT6"/>